<dbReference type="SUPFAM" id="SSF55729">
    <property type="entry name" value="Acyl-CoA N-acyltransferases (Nat)"/>
    <property type="match status" value="1"/>
</dbReference>
<keyword evidence="1" id="KW-0808">Transferase</keyword>
<reference evidence="1 2" key="1">
    <citation type="submission" date="2020-08" db="EMBL/GenBank/DDBJ databases">
        <title>Genomic Encyclopedia of Type Strains, Phase IV (KMG-IV): sequencing the most valuable type-strain genomes for metagenomic binning, comparative biology and taxonomic classification.</title>
        <authorList>
            <person name="Goeker M."/>
        </authorList>
    </citation>
    <scope>NUCLEOTIDE SEQUENCE [LARGE SCALE GENOMIC DNA]</scope>
    <source>
        <strain evidence="1 2">DSM 5391</strain>
    </source>
</reference>
<organism evidence="1 2">
    <name type="scientific">Bacillus benzoevorans</name>
    <dbReference type="NCBI Taxonomy" id="1456"/>
    <lineage>
        <taxon>Bacteria</taxon>
        <taxon>Bacillati</taxon>
        <taxon>Bacillota</taxon>
        <taxon>Bacilli</taxon>
        <taxon>Bacillales</taxon>
        <taxon>Bacillaceae</taxon>
        <taxon>Bacillus</taxon>
    </lineage>
</organism>
<dbReference type="RefSeq" id="WP_184522696.1">
    <property type="nucleotide sequence ID" value="NZ_JACHGK010000001.1"/>
</dbReference>
<dbReference type="Proteomes" id="UP000531594">
    <property type="component" value="Unassembled WGS sequence"/>
</dbReference>
<accession>A0A7X0LV91</accession>
<dbReference type="GO" id="GO:0016740">
    <property type="term" value="F:transferase activity"/>
    <property type="evidence" value="ECO:0007669"/>
    <property type="project" value="UniProtKB-KW"/>
</dbReference>
<comment type="caution">
    <text evidence="1">The sequence shown here is derived from an EMBL/GenBank/DDBJ whole genome shotgun (WGS) entry which is preliminary data.</text>
</comment>
<dbReference type="EMBL" id="JACHGK010000001">
    <property type="protein sequence ID" value="MBB6444059.1"/>
    <property type="molecule type" value="Genomic_DNA"/>
</dbReference>
<proteinExistence type="predicted"/>
<name>A0A7X0LV91_9BACI</name>
<dbReference type="AlphaFoldDB" id="A0A7X0LV91"/>
<dbReference type="InterPro" id="IPR016181">
    <property type="entry name" value="Acyl_CoA_acyltransferase"/>
</dbReference>
<evidence type="ECO:0000313" key="1">
    <source>
        <dbReference type="EMBL" id="MBB6444059.1"/>
    </source>
</evidence>
<sequence length="146" mass="17139">MNSVYRTVTSMRKFETRTALLKPIVQELSVQVINKLNGEKYGAWYEKETSGSLNGYELFLQDGNRIFIDIELKGDYVLLYKLFIKEKGTGLGSRILNTLKQYVDDHGGTLMVCLVINQEFFNKFDWLEFDEYQNYEYRSLKESLMV</sequence>
<evidence type="ECO:0000313" key="2">
    <source>
        <dbReference type="Proteomes" id="UP000531594"/>
    </source>
</evidence>
<protein>
    <submittedName>
        <fullName evidence="1">GNAT superfamily N-acetyltransferase</fullName>
    </submittedName>
</protein>
<gene>
    <name evidence="1" type="ORF">HNR53_000647</name>
</gene>
<keyword evidence="2" id="KW-1185">Reference proteome</keyword>